<organism evidence="2 3">
    <name type="scientific">Acanthoscelides obtectus</name>
    <name type="common">Bean weevil</name>
    <name type="synonym">Bruchus obtectus</name>
    <dbReference type="NCBI Taxonomy" id="200917"/>
    <lineage>
        <taxon>Eukaryota</taxon>
        <taxon>Metazoa</taxon>
        <taxon>Ecdysozoa</taxon>
        <taxon>Arthropoda</taxon>
        <taxon>Hexapoda</taxon>
        <taxon>Insecta</taxon>
        <taxon>Pterygota</taxon>
        <taxon>Neoptera</taxon>
        <taxon>Endopterygota</taxon>
        <taxon>Coleoptera</taxon>
        <taxon>Polyphaga</taxon>
        <taxon>Cucujiformia</taxon>
        <taxon>Chrysomeloidea</taxon>
        <taxon>Chrysomelidae</taxon>
        <taxon>Bruchinae</taxon>
        <taxon>Bruchini</taxon>
        <taxon>Acanthoscelides</taxon>
    </lineage>
</organism>
<comment type="caution">
    <text evidence="2">The sequence shown here is derived from an EMBL/GenBank/DDBJ whole genome shotgun (WGS) entry which is preliminary data.</text>
</comment>
<feature type="transmembrane region" description="Helical" evidence="1">
    <location>
        <begin position="55"/>
        <end position="78"/>
    </location>
</feature>
<evidence type="ECO:0000313" key="3">
    <source>
        <dbReference type="Proteomes" id="UP001152888"/>
    </source>
</evidence>
<reference evidence="2" key="1">
    <citation type="submission" date="2022-03" db="EMBL/GenBank/DDBJ databases">
        <authorList>
            <person name="Sayadi A."/>
        </authorList>
    </citation>
    <scope>NUCLEOTIDE SEQUENCE</scope>
</reference>
<gene>
    <name evidence="2" type="ORF">ACAOBT_LOCUS3680</name>
</gene>
<dbReference type="Proteomes" id="UP001152888">
    <property type="component" value="Unassembled WGS sequence"/>
</dbReference>
<accession>A0A9P0P0I3</accession>
<keyword evidence="3" id="KW-1185">Reference proteome</keyword>
<protein>
    <submittedName>
        <fullName evidence="2">Uncharacterized protein</fullName>
    </submittedName>
</protein>
<evidence type="ECO:0000256" key="1">
    <source>
        <dbReference type="SAM" id="Phobius"/>
    </source>
</evidence>
<dbReference type="AlphaFoldDB" id="A0A9P0P0I3"/>
<evidence type="ECO:0000313" key="2">
    <source>
        <dbReference type="EMBL" id="CAH1960528.1"/>
    </source>
</evidence>
<sequence>MPTMYEPLIEKLCPEGIIAKTELSRSYVIRILEKNVIDISILYVFETWNTLFFEYFLKIAAGIVLAEFCAIASLITLISTRKYRFTLNTTQIYGAEKYAFLRWAPKEGLSGEELKFAY</sequence>
<dbReference type="OrthoDB" id="1741334at2759"/>
<keyword evidence="1" id="KW-0472">Membrane</keyword>
<keyword evidence="1" id="KW-1133">Transmembrane helix</keyword>
<name>A0A9P0P0I3_ACAOB</name>
<dbReference type="EMBL" id="CAKOFQ010006688">
    <property type="protein sequence ID" value="CAH1960528.1"/>
    <property type="molecule type" value="Genomic_DNA"/>
</dbReference>
<keyword evidence="1" id="KW-0812">Transmembrane</keyword>
<proteinExistence type="predicted"/>